<dbReference type="OrthoDB" id="4161727at2759"/>
<evidence type="ECO:0000313" key="1">
    <source>
        <dbReference type="EMBL" id="KIM95347.1"/>
    </source>
</evidence>
<evidence type="ECO:0000313" key="2">
    <source>
        <dbReference type="Proteomes" id="UP000054321"/>
    </source>
</evidence>
<keyword evidence="2" id="KW-1185">Reference proteome</keyword>
<sequence>MLLHFNSEDGHLKELANYPDGTAILEATDESNLASDGNEYPFRTGDTLDYAEGMSYFTQNIYPSPKVAITETTSPASGYSVFQWGGDTLGVDWALWPYCYEPGGTMRCTP</sequence>
<accession>A0A0C3D0B0</accession>
<dbReference type="Proteomes" id="UP000054321">
    <property type="component" value="Unassembled WGS sequence"/>
</dbReference>
<protein>
    <submittedName>
        <fullName evidence="1">Uncharacterized protein</fullName>
    </submittedName>
</protein>
<dbReference type="HOGENOM" id="CLU_2171766_0_0_1"/>
<organism evidence="1 2">
    <name type="scientific">Oidiodendron maius (strain Zn)</name>
    <dbReference type="NCBI Taxonomy" id="913774"/>
    <lineage>
        <taxon>Eukaryota</taxon>
        <taxon>Fungi</taxon>
        <taxon>Dikarya</taxon>
        <taxon>Ascomycota</taxon>
        <taxon>Pezizomycotina</taxon>
        <taxon>Leotiomycetes</taxon>
        <taxon>Leotiomycetes incertae sedis</taxon>
        <taxon>Myxotrichaceae</taxon>
        <taxon>Oidiodendron</taxon>
    </lineage>
</organism>
<dbReference type="EMBL" id="KN832887">
    <property type="protein sequence ID" value="KIM95347.1"/>
    <property type="molecule type" value="Genomic_DNA"/>
</dbReference>
<reference evidence="1 2" key="1">
    <citation type="submission" date="2014-04" db="EMBL/GenBank/DDBJ databases">
        <authorList>
            <consortium name="DOE Joint Genome Institute"/>
            <person name="Kuo A."/>
            <person name="Martino E."/>
            <person name="Perotto S."/>
            <person name="Kohler A."/>
            <person name="Nagy L.G."/>
            <person name="Floudas D."/>
            <person name="Copeland A."/>
            <person name="Barry K.W."/>
            <person name="Cichocki N."/>
            <person name="Veneault-Fourrey C."/>
            <person name="LaButti K."/>
            <person name="Lindquist E.A."/>
            <person name="Lipzen A."/>
            <person name="Lundell T."/>
            <person name="Morin E."/>
            <person name="Murat C."/>
            <person name="Sun H."/>
            <person name="Tunlid A."/>
            <person name="Henrissat B."/>
            <person name="Grigoriev I.V."/>
            <person name="Hibbett D.S."/>
            <person name="Martin F."/>
            <person name="Nordberg H.P."/>
            <person name="Cantor M.N."/>
            <person name="Hua S.X."/>
        </authorList>
    </citation>
    <scope>NUCLEOTIDE SEQUENCE [LARGE SCALE GENOMIC DNA]</scope>
    <source>
        <strain evidence="1 2">Zn</strain>
    </source>
</reference>
<name>A0A0C3D0B0_OIDMZ</name>
<gene>
    <name evidence="1" type="ORF">OIDMADRAFT_34113</name>
</gene>
<reference evidence="2" key="2">
    <citation type="submission" date="2015-01" db="EMBL/GenBank/DDBJ databases">
        <title>Evolutionary Origins and Diversification of the Mycorrhizal Mutualists.</title>
        <authorList>
            <consortium name="DOE Joint Genome Institute"/>
            <consortium name="Mycorrhizal Genomics Consortium"/>
            <person name="Kohler A."/>
            <person name="Kuo A."/>
            <person name="Nagy L.G."/>
            <person name="Floudas D."/>
            <person name="Copeland A."/>
            <person name="Barry K.W."/>
            <person name="Cichocki N."/>
            <person name="Veneault-Fourrey C."/>
            <person name="LaButti K."/>
            <person name="Lindquist E.A."/>
            <person name="Lipzen A."/>
            <person name="Lundell T."/>
            <person name="Morin E."/>
            <person name="Murat C."/>
            <person name="Riley R."/>
            <person name="Ohm R."/>
            <person name="Sun H."/>
            <person name="Tunlid A."/>
            <person name="Henrissat B."/>
            <person name="Grigoriev I.V."/>
            <person name="Hibbett D.S."/>
            <person name="Martin F."/>
        </authorList>
    </citation>
    <scope>NUCLEOTIDE SEQUENCE [LARGE SCALE GENOMIC DNA]</scope>
    <source>
        <strain evidence="2">Zn</strain>
    </source>
</reference>
<dbReference type="AlphaFoldDB" id="A0A0C3D0B0"/>
<proteinExistence type="predicted"/>
<dbReference type="InParanoid" id="A0A0C3D0B0"/>